<dbReference type="FunFam" id="1.20.58.60:FF:000279">
    <property type="entry name" value="Calponin domain-containing protein"/>
    <property type="match status" value="1"/>
</dbReference>
<dbReference type="PROSITE" id="PS50021">
    <property type="entry name" value="CH"/>
    <property type="match status" value="2"/>
</dbReference>
<dbReference type="SUPFAM" id="SSF46966">
    <property type="entry name" value="Spectrin repeat"/>
    <property type="match status" value="2"/>
</dbReference>
<dbReference type="PROSITE" id="PS00020">
    <property type="entry name" value="ACTININ_2"/>
    <property type="match status" value="1"/>
</dbReference>
<keyword evidence="3" id="KW-0106">Calcium</keyword>
<dbReference type="InterPro" id="IPR018247">
    <property type="entry name" value="EF_Hand_1_Ca_BS"/>
</dbReference>
<dbReference type="PROSITE" id="PS00019">
    <property type="entry name" value="ACTININ_1"/>
    <property type="match status" value="1"/>
</dbReference>
<gene>
    <name evidence="8" type="ORF">D0Z07_5546</name>
</gene>
<feature type="domain" description="Calponin-homology (CH)" evidence="6">
    <location>
        <begin position="125"/>
        <end position="231"/>
    </location>
</feature>
<dbReference type="Gene3D" id="1.10.238.10">
    <property type="entry name" value="EF-hand"/>
    <property type="match status" value="2"/>
</dbReference>
<reference evidence="8" key="1">
    <citation type="submission" date="2019-07" db="EMBL/GenBank/DDBJ databases">
        <title>Hyphodiscus hymeniophilus genome sequencing and assembly.</title>
        <authorList>
            <person name="Kramer G."/>
            <person name="Nodwell J."/>
        </authorList>
    </citation>
    <scope>NUCLEOTIDE SEQUENCE</scope>
    <source>
        <strain evidence="8">ATCC 34498</strain>
    </source>
</reference>
<dbReference type="CDD" id="cd00051">
    <property type="entry name" value="EFh"/>
    <property type="match status" value="1"/>
</dbReference>
<dbReference type="InterPro" id="IPR011992">
    <property type="entry name" value="EF-hand-dom_pair"/>
</dbReference>
<keyword evidence="9" id="KW-1185">Reference proteome</keyword>
<evidence type="ECO:0000256" key="4">
    <source>
        <dbReference type="ARBA" id="ARBA00023203"/>
    </source>
</evidence>
<dbReference type="EMBL" id="VNKQ01000010">
    <property type="protein sequence ID" value="KAG0648465.1"/>
    <property type="molecule type" value="Genomic_DNA"/>
</dbReference>
<dbReference type="AlphaFoldDB" id="A0A9P7AWV7"/>
<name>A0A9P7AWV7_9HELO</name>
<keyword evidence="4" id="KW-0009">Actin-binding</keyword>
<dbReference type="PROSITE" id="PS50222">
    <property type="entry name" value="EF_HAND_2"/>
    <property type="match status" value="1"/>
</dbReference>
<proteinExistence type="inferred from homology"/>
<feature type="region of interest" description="Disordered" evidence="5">
    <location>
        <begin position="629"/>
        <end position="658"/>
    </location>
</feature>
<protein>
    <submittedName>
        <fullName evidence="8">Alpha-actinin 1</fullName>
    </submittedName>
</protein>
<dbReference type="InterPro" id="IPR036872">
    <property type="entry name" value="CH_dom_sf"/>
</dbReference>
<dbReference type="SUPFAM" id="SSF47473">
    <property type="entry name" value="EF-hand"/>
    <property type="match status" value="1"/>
</dbReference>
<dbReference type="PROSITE" id="PS00018">
    <property type="entry name" value="EF_HAND_1"/>
    <property type="match status" value="1"/>
</dbReference>
<evidence type="ECO:0000313" key="9">
    <source>
        <dbReference type="Proteomes" id="UP000785200"/>
    </source>
</evidence>
<dbReference type="FunFam" id="1.10.238.10:FF:000223">
    <property type="entry name" value="Related to alpha-actinin"/>
    <property type="match status" value="1"/>
</dbReference>
<dbReference type="Pfam" id="PF08726">
    <property type="entry name" value="EFhand_Ca_insen"/>
    <property type="match status" value="1"/>
</dbReference>
<feature type="domain" description="EF-hand" evidence="7">
    <location>
        <begin position="485"/>
        <end position="520"/>
    </location>
</feature>
<dbReference type="FunFam" id="1.10.238.10:FF:000097">
    <property type="entry name" value="Alpha-actinin, sarcomeric (F-actin cross linking protein)"/>
    <property type="match status" value="1"/>
</dbReference>
<dbReference type="InterPro" id="IPR001715">
    <property type="entry name" value="CH_dom"/>
</dbReference>
<dbReference type="CDD" id="cd21291">
    <property type="entry name" value="CH_SpAIN1-like_rpt2"/>
    <property type="match status" value="1"/>
</dbReference>
<evidence type="ECO:0000259" key="7">
    <source>
        <dbReference type="PROSITE" id="PS50222"/>
    </source>
</evidence>
<dbReference type="GO" id="GO:0003779">
    <property type="term" value="F:actin binding"/>
    <property type="evidence" value="ECO:0007669"/>
    <property type="project" value="UniProtKB-KW"/>
</dbReference>
<dbReference type="InterPro" id="IPR014837">
    <property type="entry name" value="EF-hand_Ca_insen"/>
</dbReference>
<dbReference type="Gene3D" id="1.10.418.10">
    <property type="entry name" value="Calponin-like domain"/>
    <property type="match status" value="2"/>
</dbReference>
<comment type="similarity">
    <text evidence="1">Belongs to the alpha-actinin family.</text>
</comment>
<dbReference type="InterPro" id="IPR001589">
    <property type="entry name" value="Actinin_actin-bd_CS"/>
</dbReference>
<dbReference type="PANTHER" id="PTHR11915">
    <property type="entry name" value="SPECTRIN/FILAMIN RELATED CYTOSKELETAL PROTEIN"/>
    <property type="match status" value="1"/>
</dbReference>
<dbReference type="FunFam" id="1.20.58.60:FF:000138">
    <property type="entry name" value="Alpha-actinin, sarcomeric"/>
    <property type="match status" value="1"/>
</dbReference>
<evidence type="ECO:0000256" key="2">
    <source>
        <dbReference type="ARBA" id="ARBA00022737"/>
    </source>
</evidence>
<evidence type="ECO:0000256" key="1">
    <source>
        <dbReference type="ARBA" id="ARBA00010255"/>
    </source>
</evidence>
<comment type="caution">
    <text evidence="8">The sequence shown here is derived from an EMBL/GenBank/DDBJ whole genome shotgun (WGS) entry which is preliminary data.</text>
</comment>
<dbReference type="Pfam" id="PF00307">
    <property type="entry name" value="CH"/>
    <property type="match status" value="2"/>
</dbReference>
<dbReference type="SMART" id="SM01184">
    <property type="entry name" value="efhand_Ca_insen"/>
    <property type="match status" value="1"/>
</dbReference>
<keyword evidence="2" id="KW-0677">Repeat</keyword>
<dbReference type="InterPro" id="IPR002048">
    <property type="entry name" value="EF_hand_dom"/>
</dbReference>
<evidence type="ECO:0000259" key="6">
    <source>
        <dbReference type="PROSITE" id="PS50021"/>
    </source>
</evidence>
<dbReference type="Gene3D" id="1.20.58.60">
    <property type="match status" value="2"/>
</dbReference>
<dbReference type="OrthoDB" id="10017054at2759"/>
<accession>A0A9P7AWV7</accession>
<dbReference type="SUPFAM" id="SSF47576">
    <property type="entry name" value="Calponin-homology domain, CH-domain"/>
    <property type="match status" value="1"/>
</dbReference>
<organism evidence="8 9">
    <name type="scientific">Hyphodiscus hymeniophilus</name>
    <dbReference type="NCBI Taxonomy" id="353542"/>
    <lineage>
        <taxon>Eukaryota</taxon>
        <taxon>Fungi</taxon>
        <taxon>Dikarya</taxon>
        <taxon>Ascomycota</taxon>
        <taxon>Pezizomycotina</taxon>
        <taxon>Leotiomycetes</taxon>
        <taxon>Helotiales</taxon>
        <taxon>Hyphodiscaceae</taxon>
        <taxon>Hyphodiscus</taxon>
    </lineage>
</organism>
<dbReference type="FunFam" id="1.10.418.10:FF:000077">
    <property type="entry name" value="Related to alpha-actinin"/>
    <property type="match status" value="1"/>
</dbReference>
<evidence type="ECO:0000256" key="5">
    <source>
        <dbReference type="SAM" id="MobiDB-lite"/>
    </source>
</evidence>
<dbReference type="FunFam" id="1.10.418.10:FF:000030">
    <property type="entry name" value="Related to alpha-actinin"/>
    <property type="match status" value="1"/>
</dbReference>
<dbReference type="SMART" id="SM00033">
    <property type="entry name" value="CH"/>
    <property type="match status" value="2"/>
</dbReference>
<sequence length="658" mass="75288">MAFAEQQKWITVQQKTFTKWLNTKIESRELEVKDLVQDLSDGVILIHLLECLSNESLGRYAAKPKLRVQRFENANLSLDFIKSRGIQMTNIGAEDVVDGNRKIILGLIWTLILRFTISDINEEGMTAKEGLLLWCQRKTACYDEVDVRNFTDSWNDGLAFCALLDIHRPDLIDYDALDKNDHKGNMQLAFDIASKEIGIPALLDVEDVCDVAKPDERSLMTYIAYWFHAFSQMEKVENAGRRVEKFVNNMQGAWEMQSAYERRMSKLLESVKKQGVEWQESKFEGTYVDAKRQATEFSAYKRGMKREWVAEKSDLAALLGNIKTKLSTYRLRAYDPPAELRLSVMDQEWSTLMKAEMTRGQLINETIRDIKNALRKSFADKANDFALALNTMQLAISGLEGDVEDQLTHVRRLNESLIPMNAYLEKIAIVDQKCEEANIEENDFTTYTYDELSYELGLVKNSVSKKLAFLDNQVVARNMTNLTPIQLEEFESVFRHFDRDASNCLQELEFSAALASLGLVFSEDEMHDYFLETSNGKDHVTFEQFIRFMVDVTEDQNTAEQVFQSFREVADGKPYVTEMDLRHSLVPDEVIDKLIKVVPLHKGPDLQVDRGMPQYDYISFMDDMIGEPEQESGALSDLPNGRSPQRGGGPNGKMNGLH</sequence>
<dbReference type="GO" id="GO:0005509">
    <property type="term" value="F:calcium ion binding"/>
    <property type="evidence" value="ECO:0007669"/>
    <property type="project" value="InterPro"/>
</dbReference>
<evidence type="ECO:0000256" key="3">
    <source>
        <dbReference type="ARBA" id="ARBA00022837"/>
    </source>
</evidence>
<evidence type="ECO:0000313" key="8">
    <source>
        <dbReference type="EMBL" id="KAG0648465.1"/>
    </source>
</evidence>
<dbReference type="CDD" id="cd21215">
    <property type="entry name" value="CH_SpAIN1-like_rpt1"/>
    <property type="match status" value="1"/>
</dbReference>
<feature type="domain" description="Calponin-homology (CH)" evidence="6">
    <location>
        <begin position="11"/>
        <end position="116"/>
    </location>
</feature>
<dbReference type="Proteomes" id="UP000785200">
    <property type="component" value="Unassembled WGS sequence"/>
</dbReference>